<accession>A0A2R6QVW9</accession>
<evidence type="ECO:0000256" key="4">
    <source>
        <dbReference type="PROSITE-ProRule" id="PRU00339"/>
    </source>
</evidence>
<reference evidence="6" key="2">
    <citation type="journal article" date="2018" name="BMC Genomics">
        <title>A manually annotated Actinidia chinensis var. chinensis (kiwifruit) genome highlights the challenges associated with draft genomes and gene prediction in plants.</title>
        <authorList>
            <person name="Pilkington S.M."/>
            <person name="Crowhurst R."/>
            <person name="Hilario E."/>
            <person name="Nardozza S."/>
            <person name="Fraser L."/>
            <person name="Peng Y."/>
            <person name="Gunaseelan K."/>
            <person name="Simpson R."/>
            <person name="Tahir J."/>
            <person name="Deroles S.C."/>
            <person name="Templeton K."/>
            <person name="Luo Z."/>
            <person name="Davy M."/>
            <person name="Cheng C."/>
            <person name="McNeilage M."/>
            <person name="Scaglione D."/>
            <person name="Liu Y."/>
            <person name="Zhang Q."/>
            <person name="Datson P."/>
            <person name="De Silva N."/>
            <person name="Gardiner S.E."/>
            <person name="Bassett H."/>
            <person name="Chagne D."/>
            <person name="McCallum J."/>
            <person name="Dzierzon H."/>
            <person name="Deng C."/>
            <person name="Wang Y.Y."/>
            <person name="Barron L."/>
            <person name="Manako K."/>
            <person name="Bowen J."/>
            <person name="Foster T.M."/>
            <person name="Erridge Z.A."/>
            <person name="Tiffin H."/>
            <person name="Waite C.N."/>
            <person name="Davies K.M."/>
            <person name="Grierson E.P."/>
            <person name="Laing W.A."/>
            <person name="Kirk R."/>
            <person name="Chen X."/>
            <person name="Wood M."/>
            <person name="Montefiori M."/>
            <person name="Brummell D.A."/>
            <person name="Schwinn K.E."/>
            <person name="Catanach A."/>
            <person name="Fullerton C."/>
            <person name="Li D."/>
            <person name="Meiyalaghan S."/>
            <person name="Nieuwenhuizen N."/>
            <person name="Read N."/>
            <person name="Prakash R."/>
            <person name="Hunter D."/>
            <person name="Zhang H."/>
            <person name="McKenzie M."/>
            <person name="Knabel M."/>
            <person name="Harris A."/>
            <person name="Allan A.C."/>
            <person name="Gleave A."/>
            <person name="Chen A."/>
            <person name="Janssen B.J."/>
            <person name="Plunkett B."/>
            <person name="Ampomah-Dwamena C."/>
            <person name="Voogd C."/>
            <person name="Leif D."/>
            <person name="Lafferty D."/>
            <person name="Souleyre E.J.F."/>
            <person name="Varkonyi-Gasic E."/>
            <person name="Gambi F."/>
            <person name="Hanley J."/>
            <person name="Yao J.L."/>
            <person name="Cheung J."/>
            <person name="David K.M."/>
            <person name="Warren B."/>
            <person name="Marsh K."/>
            <person name="Snowden K.C."/>
            <person name="Lin-Wang K."/>
            <person name="Brian L."/>
            <person name="Martinez-Sanchez M."/>
            <person name="Wang M."/>
            <person name="Ileperuma N."/>
            <person name="Macnee N."/>
            <person name="Campin R."/>
            <person name="McAtee P."/>
            <person name="Drummond R.S.M."/>
            <person name="Espley R.V."/>
            <person name="Ireland H.S."/>
            <person name="Wu R."/>
            <person name="Atkinson R.G."/>
            <person name="Karunairetnam S."/>
            <person name="Bulley S."/>
            <person name="Chunkath S."/>
            <person name="Hanley Z."/>
            <person name="Storey R."/>
            <person name="Thrimawithana A.H."/>
            <person name="Thomson S."/>
            <person name="David C."/>
            <person name="Testolin R."/>
            <person name="Huang H."/>
            <person name="Hellens R.P."/>
            <person name="Schaffer R.J."/>
        </authorList>
    </citation>
    <scope>NUCLEOTIDE SEQUENCE [LARGE SCALE GENOMIC DNA]</scope>
    <source>
        <strain evidence="6">cv. Red5</strain>
    </source>
</reference>
<reference evidence="5 6" key="1">
    <citation type="submission" date="2017-07" db="EMBL/GenBank/DDBJ databases">
        <title>An improved, manually edited Actinidia chinensis var. chinensis (kiwifruit) genome highlights the challenges associated with draft genomes and gene prediction in plants.</title>
        <authorList>
            <person name="Pilkington S."/>
            <person name="Crowhurst R."/>
            <person name="Hilario E."/>
            <person name="Nardozza S."/>
            <person name="Fraser L."/>
            <person name="Peng Y."/>
            <person name="Gunaseelan K."/>
            <person name="Simpson R."/>
            <person name="Tahir J."/>
            <person name="Deroles S."/>
            <person name="Templeton K."/>
            <person name="Luo Z."/>
            <person name="Davy M."/>
            <person name="Cheng C."/>
            <person name="Mcneilage M."/>
            <person name="Scaglione D."/>
            <person name="Liu Y."/>
            <person name="Zhang Q."/>
            <person name="Datson P."/>
            <person name="De Silva N."/>
            <person name="Gardiner S."/>
            <person name="Bassett H."/>
            <person name="Chagne D."/>
            <person name="Mccallum J."/>
            <person name="Dzierzon H."/>
            <person name="Deng C."/>
            <person name="Wang Y.-Y."/>
            <person name="Barron N."/>
            <person name="Manako K."/>
            <person name="Bowen J."/>
            <person name="Foster T."/>
            <person name="Erridge Z."/>
            <person name="Tiffin H."/>
            <person name="Waite C."/>
            <person name="Davies K."/>
            <person name="Grierson E."/>
            <person name="Laing W."/>
            <person name="Kirk R."/>
            <person name="Chen X."/>
            <person name="Wood M."/>
            <person name="Montefiori M."/>
            <person name="Brummell D."/>
            <person name="Schwinn K."/>
            <person name="Catanach A."/>
            <person name="Fullerton C."/>
            <person name="Li D."/>
            <person name="Meiyalaghan S."/>
            <person name="Nieuwenhuizen N."/>
            <person name="Read N."/>
            <person name="Prakash R."/>
            <person name="Hunter D."/>
            <person name="Zhang H."/>
            <person name="Mckenzie M."/>
            <person name="Knabel M."/>
            <person name="Harris A."/>
            <person name="Allan A."/>
            <person name="Chen A."/>
            <person name="Janssen B."/>
            <person name="Plunkett B."/>
            <person name="Dwamena C."/>
            <person name="Voogd C."/>
            <person name="Leif D."/>
            <person name="Lafferty D."/>
            <person name="Souleyre E."/>
            <person name="Varkonyi-Gasic E."/>
            <person name="Gambi F."/>
            <person name="Hanley J."/>
            <person name="Yao J.-L."/>
            <person name="Cheung J."/>
            <person name="David K."/>
            <person name="Warren B."/>
            <person name="Marsh K."/>
            <person name="Snowden K."/>
            <person name="Lin-Wang K."/>
            <person name="Brian L."/>
            <person name="Martinez-Sanchez M."/>
            <person name="Wang M."/>
            <person name="Ileperuma N."/>
            <person name="Macnee N."/>
            <person name="Campin R."/>
            <person name="Mcatee P."/>
            <person name="Drummond R."/>
            <person name="Espley R."/>
            <person name="Ireland H."/>
            <person name="Wu R."/>
            <person name="Atkinson R."/>
            <person name="Karunairetnam S."/>
            <person name="Bulley S."/>
            <person name="Chunkath S."/>
            <person name="Hanley Z."/>
            <person name="Storey R."/>
            <person name="Thrimawithana A."/>
            <person name="Thomson S."/>
            <person name="David C."/>
            <person name="Testolin R."/>
        </authorList>
    </citation>
    <scope>NUCLEOTIDE SEQUENCE [LARGE SCALE GENOMIC DNA]</scope>
    <source>
        <strain evidence="6">cv. Red5</strain>
        <tissue evidence="5">Young leaf</tissue>
    </source>
</reference>
<name>A0A2R6QVW9_ACTCC</name>
<evidence type="ECO:0000256" key="2">
    <source>
        <dbReference type="ARBA" id="ARBA00022676"/>
    </source>
</evidence>
<keyword evidence="6" id="KW-1185">Reference proteome</keyword>
<dbReference type="PANTHER" id="PTHR44835:SF1">
    <property type="entry name" value="PROTEIN O-GLCNAC TRANSFERASE"/>
    <property type="match status" value="1"/>
</dbReference>
<dbReference type="EMBL" id="NKQK01000012">
    <property type="protein sequence ID" value="PSS15903.1"/>
    <property type="molecule type" value="Genomic_DNA"/>
</dbReference>
<dbReference type="SMART" id="SM00028">
    <property type="entry name" value="TPR"/>
    <property type="match status" value="3"/>
</dbReference>
<proteinExistence type="predicted"/>
<dbReference type="AlphaFoldDB" id="A0A2R6QVW9"/>
<feature type="repeat" description="TPR" evidence="4">
    <location>
        <begin position="116"/>
        <end position="149"/>
    </location>
</feature>
<dbReference type="PANTHER" id="PTHR44835">
    <property type="entry name" value="UDP-N-ACETYLGLUCOSAMINE--PEPTIDE N-ACETYLGLUCOSAMINYLTRANSFERASE SPINDLY-RELATED"/>
    <property type="match status" value="1"/>
</dbReference>
<comment type="pathway">
    <text evidence="1">Protein modification; protein glycosylation.</text>
</comment>
<feature type="non-terminal residue" evidence="5">
    <location>
        <position position="191"/>
    </location>
</feature>
<dbReference type="InterPro" id="IPR011990">
    <property type="entry name" value="TPR-like_helical_dom_sf"/>
</dbReference>
<dbReference type="InterPro" id="IPR019734">
    <property type="entry name" value="TPR_rpt"/>
</dbReference>
<keyword evidence="2 5" id="KW-0328">Glycosyltransferase</keyword>
<dbReference type="InParanoid" id="A0A2R6QVW9"/>
<sequence length="191" mass="20936">MAWTEKDAGNGKQRDLVGENGFLKVVQPASAISSSLGCISPGQKKFEVKDNLSYANTLRSRNKFVDALALYEIILEKDCENIEAHIGKGICLQMQNMGRLAFESFAEAIRLDPQNACALTHCGILYKEEGRLVEAAESYQKALKADPSYKPAAECLAIVLTDLGTSLKLAGNTQEGIKKYYEAIKTDPHYA</sequence>
<dbReference type="STRING" id="1590841.A0A2R6QVW9"/>
<organism evidence="5 6">
    <name type="scientific">Actinidia chinensis var. chinensis</name>
    <name type="common">Chinese soft-hair kiwi</name>
    <dbReference type="NCBI Taxonomy" id="1590841"/>
    <lineage>
        <taxon>Eukaryota</taxon>
        <taxon>Viridiplantae</taxon>
        <taxon>Streptophyta</taxon>
        <taxon>Embryophyta</taxon>
        <taxon>Tracheophyta</taxon>
        <taxon>Spermatophyta</taxon>
        <taxon>Magnoliopsida</taxon>
        <taxon>eudicotyledons</taxon>
        <taxon>Gunneridae</taxon>
        <taxon>Pentapetalae</taxon>
        <taxon>asterids</taxon>
        <taxon>Ericales</taxon>
        <taxon>Actinidiaceae</taxon>
        <taxon>Actinidia</taxon>
    </lineage>
</organism>
<gene>
    <name evidence="5" type="ORF">CEY00_Acc13396</name>
</gene>
<keyword evidence="4" id="KW-0802">TPR repeat</keyword>
<dbReference type="InterPro" id="IPR051939">
    <property type="entry name" value="Glycosyltr_41/O-GlcNAc_trsf"/>
</dbReference>
<comment type="caution">
    <text evidence="5">The sequence shown here is derived from an EMBL/GenBank/DDBJ whole genome shotgun (WGS) entry which is preliminary data.</text>
</comment>
<keyword evidence="3 5" id="KW-0808">Transferase</keyword>
<dbReference type="OrthoDB" id="9991317at2759"/>
<evidence type="ECO:0000256" key="1">
    <source>
        <dbReference type="ARBA" id="ARBA00004922"/>
    </source>
</evidence>
<protein>
    <submittedName>
        <fullName evidence="5">UDP-N-acetylglucosamine--peptide N-acetylglucosaminyltransferase</fullName>
    </submittedName>
</protein>
<dbReference type="Gramene" id="PSS15903">
    <property type="protein sequence ID" value="PSS15903"/>
    <property type="gene ID" value="CEY00_Acc13396"/>
</dbReference>
<dbReference type="Pfam" id="PF13432">
    <property type="entry name" value="TPR_16"/>
    <property type="match status" value="1"/>
</dbReference>
<dbReference type="Proteomes" id="UP000241394">
    <property type="component" value="Chromosome LG12"/>
</dbReference>
<dbReference type="Gene3D" id="1.25.40.10">
    <property type="entry name" value="Tetratricopeptide repeat domain"/>
    <property type="match status" value="1"/>
</dbReference>
<evidence type="ECO:0000256" key="3">
    <source>
        <dbReference type="ARBA" id="ARBA00022679"/>
    </source>
</evidence>
<dbReference type="PROSITE" id="PS50005">
    <property type="entry name" value="TPR"/>
    <property type="match status" value="2"/>
</dbReference>
<feature type="repeat" description="TPR" evidence="4">
    <location>
        <begin position="157"/>
        <end position="190"/>
    </location>
</feature>
<evidence type="ECO:0000313" key="5">
    <source>
        <dbReference type="EMBL" id="PSS15903.1"/>
    </source>
</evidence>
<dbReference type="OMA" id="CALTYCG"/>
<dbReference type="GO" id="GO:0016757">
    <property type="term" value="F:glycosyltransferase activity"/>
    <property type="evidence" value="ECO:0007669"/>
    <property type="project" value="UniProtKB-KW"/>
</dbReference>
<evidence type="ECO:0000313" key="6">
    <source>
        <dbReference type="Proteomes" id="UP000241394"/>
    </source>
</evidence>
<dbReference type="SUPFAM" id="SSF48452">
    <property type="entry name" value="TPR-like"/>
    <property type="match status" value="1"/>
</dbReference>